<dbReference type="Gene3D" id="3.20.20.20">
    <property type="entry name" value="Dihydropteroate synthase-like"/>
    <property type="match status" value="1"/>
</dbReference>
<protein>
    <recommendedName>
        <fullName evidence="4 9">Dihydropteroate synthase</fullName>
        <shortName evidence="9">DHPS</shortName>
        <ecNumber evidence="4 9">2.5.1.15</ecNumber>
    </recommendedName>
    <alternativeName>
        <fullName evidence="9">Dihydropteroate pyrophosphorylase</fullName>
    </alternativeName>
</protein>
<dbReference type="PANTHER" id="PTHR20941">
    <property type="entry name" value="FOLATE SYNTHESIS PROTEINS"/>
    <property type="match status" value="1"/>
</dbReference>
<evidence type="ECO:0000256" key="7">
    <source>
        <dbReference type="ARBA" id="ARBA00022842"/>
    </source>
</evidence>
<dbReference type="PROSITE" id="PS00793">
    <property type="entry name" value="DHPS_2"/>
    <property type="match status" value="1"/>
</dbReference>
<comment type="cofactor">
    <cofactor evidence="2 9">
        <name>Mg(2+)</name>
        <dbReference type="ChEBI" id="CHEBI:18420"/>
    </cofactor>
</comment>
<dbReference type="EC" id="2.5.1.15" evidence="4 9"/>
<dbReference type="NCBIfam" id="TIGR01496">
    <property type="entry name" value="DHPS"/>
    <property type="match status" value="1"/>
</dbReference>
<proteinExistence type="inferred from homology"/>
<keyword evidence="6 9" id="KW-0479">Metal-binding</keyword>
<dbReference type="AlphaFoldDB" id="A0A927GWN5"/>
<reference evidence="11" key="1">
    <citation type="submission" date="2020-09" db="EMBL/GenBank/DDBJ databases">
        <authorList>
            <person name="Yoon J.-W."/>
        </authorList>
    </citation>
    <scope>NUCLEOTIDE SEQUENCE</scope>
    <source>
        <strain evidence="11">KMU-158</strain>
    </source>
</reference>
<dbReference type="InterPro" id="IPR006390">
    <property type="entry name" value="DHP_synth_dom"/>
</dbReference>
<comment type="caution">
    <text evidence="11">The sequence shown here is derived from an EMBL/GenBank/DDBJ whole genome shotgun (WGS) entry which is preliminary data.</text>
</comment>
<dbReference type="GO" id="GO:0046654">
    <property type="term" value="P:tetrahydrofolate biosynthetic process"/>
    <property type="evidence" value="ECO:0007669"/>
    <property type="project" value="TreeGrafter"/>
</dbReference>
<dbReference type="PROSITE" id="PS50972">
    <property type="entry name" value="PTERIN_BINDING"/>
    <property type="match status" value="1"/>
</dbReference>
<evidence type="ECO:0000256" key="4">
    <source>
        <dbReference type="ARBA" id="ARBA00012458"/>
    </source>
</evidence>
<comment type="function">
    <text evidence="9">Catalyzes the condensation of para-aminobenzoate (pABA) with 6-hydroxymethyl-7,8-dihydropterin diphosphate (DHPt-PP) to form 7,8-dihydropteroate (H2Pte), the immediate precursor of folate derivatives.</text>
</comment>
<keyword evidence="12" id="KW-1185">Reference proteome</keyword>
<dbReference type="EMBL" id="JACXLD010000005">
    <property type="protein sequence ID" value="MBD2859308.1"/>
    <property type="molecule type" value="Genomic_DNA"/>
</dbReference>
<dbReference type="InterPro" id="IPR000489">
    <property type="entry name" value="Pterin-binding_dom"/>
</dbReference>
<dbReference type="CDD" id="cd00739">
    <property type="entry name" value="DHPS"/>
    <property type="match status" value="1"/>
</dbReference>
<dbReference type="GO" id="GO:0004156">
    <property type="term" value="F:dihydropteroate synthase activity"/>
    <property type="evidence" value="ECO:0007669"/>
    <property type="project" value="UniProtKB-EC"/>
</dbReference>
<dbReference type="PROSITE" id="PS00792">
    <property type="entry name" value="DHPS_1"/>
    <property type="match status" value="1"/>
</dbReference>
<evidence type="ECO:0000313" key="11">
    <source>
        <dbReference type="EMBL" id="MBD2859308.1"/>
    </source>
</evidence>
<dbReference type="SUPFAM" id="SSF51717">
    <property type="entry name" value="Dihydropteroate synthetase-like"/>
    <property type="match status" value="1"/>
</dbReference>
<keyword evidence="7 9" id="KW-0460">Magnesium</keyword>
<evidence type="ECO:0000256" key="5">
    <source>
        <dbReference type="ARBA" id="ARBA00022679"/>
    </source>
</evidence>
<dbReference type="GO" id="GO:0046656">
    <property type="term" value="P:folic acid biosynthetic process"/>
    <property type="evidence" value="ECO:0007669"/>
    <property type="project" value="UniProtKB-KW"/>
</dbReference>
<dbReference type="Proteomes" id="UP000610558">
    <property type="component" value="Unassembled WGS sequence"/>
</dbReference>
<feature type="domain" description="Pterin-binding" evidence="10">
    <location>
        <begin position="23"/>
        <end position="279"/>
    </location>
</feature>
<name>A0A927GWN5_9GAMM</name>
<comment type="similarity">
    <text evidence="9">Belongs to the DHPS family.</text>
</comment>
<keyword evidence="5 9" id="KW-0808">Transferase</keyword>
<evidence type="ECO:0000256" key="9">
    <source>
        <dbReference type="RuleBase" id="RU361205"/>
    </source>
</evidence>
<dbReference type="GO" id="GO:0005829">
    <property type="term" value="C:cytosol"/>
    <property type="evidence" value="ECO:0007669"/>
    <property type="project" value="TreeGrafter"/>
</dbReference>
<dbReference type="InterPro" id="IPR011005">
    <property type="entry name" value="Dihydropteroate_synth-like_sf"/>
</dbReference>
<comment type="pathway">
    <text evidence="3 9">Cofactor biosynthesis; tetrahydrofolate biosynthesis; 7,8-dihydrofolate from 2-amino-4-hydroxy-6-hydroxymethyl-7,8-dihydropteridine diphosphate and 4-aminobenzoate: step 1/2.</text>
</comment>
<gene>
    <name evidence="11" type="primary">folP</name>
    <name evidence="11" type="ORF">IB286_09835</name>
</gene>
<dbReference type="RefSeq" id="WP_190765041.1">
    <property type="nucleotide sequence ID" value="NZ_JACXLD010000005.1"/>
</dbReference>
<keyword evidence="8 9" id="KW-0289">Folate biosynthesis</keyword>
<evidence type="ECO:0000256" key="8">
    <source>
        <dbReference type="ARBA" id="ARBA00022909"/>
    </source>
</evidence>
<evidence type="ECO:0000256" key="6">
    <source>
        <dbReference type="ARBA" id="ARBA00022723"/>
    </source>
</evidence>
<evidence type="ECO:0000313" key="12">
    <source>
        <dbReference type="Proteomes" id="UP000610558"/>
    </source>
</evidence>
<evidence type="ECO:0000256" key="1">
    <source>
        <dbReference type="ARBA" id="ARBA00000012"/>
    </source>
</evidence>
<dbReference type="GO" id="GO:0046872">
    <property type="term" value="F:metal ion binding"/>
    <property type="evidence" value="ECO:0007669"/>
    <property type="project" value="UniProtKB-KW"/>
</dbReference>
<evidence type="ECO:0000256" key="2">
    <source>
        <dbReference type="ARBA" id="ARBA00001946"/>
    </source>
</evidence>
<organism evidence="11 12">
    <name type="scientific">Spongiibacter pelagi</name>
    <dbReference type="NCBI Taxonomy" id="2760804"/>
    <lineage>
        <taxon>Bacteria</taxon>
        <taxon>Pseudomonadati</taxon>
        <taxon>Pseudomonadota</taxon>
        <taxon>Gammaproteobacteria</taxon>
        <taxon>Cellvibrionales</taxon>
        <taxon>Spongiibacteraceae</taxon>
        <taxon>Spongiibacter</taxon>
    </lineage>
</organism>
<dbReference type="Pfam" id="PF00809">
    <property type="entry name" value="Pterin_bind"/>
    <property type="match status" value="1"/>
</dbReference>
<evidence type="ECO:0000256" key="3">
    <source>
        <dbReference type="ARBA" id="ARBA00004763"/>
    </source>
</evidence>
<sequence>MTSDSSLSPQLRCGDRVLDLSKPQVMAVLNITPDSFSDGGSLFDGQLKLDQVLSRAEQALLDGASILDVGGESTRPGAATVSPVQEADRVLPVVAALVERFDCVISVDTSTPGIIRESAKLGAGLINDVRALQREGALAAAAASSLPVCLMHMRGEPQSMQQSPQYDSPLAEVSAFLKERVAACAAVGIDRSKIILDPGFGFGKNLAHNLELFRQLPQLCDLGYPLLVGVSRKSMVGAITGREVGQRMAGSIVLAALAVERGAKIIRVHDVRETVDALAVVSALSAQPVE</sequence>
<accession>A0A927GWN5</accession>
<dbReference type="InterPro" id="IPR045031">
    <property type="entry name" value="DHP_synth-like"/>
</dbReference>
<evidence type="ECO:0000259" key="10">
    <source>
        <dbReference type="PROSITE" id="PS50972"/>
    </source>
</evidence>
<comment type="catalytic activity">
    <reaction evidence="1">
        <text>(7,8-dihydropterin-6-yl)methyl diphosphate + 4-aminobenzoate = 7,8-dihydropteroate + diphosphate</text>
        <dbReference type="Rhea" id="RHEA:19949"/>
        <dbReference type="ChEBI" id="CHEBI:17836"/>
        <dbReference type="ChEBI" id="CHEBI:17839"/>
        <dbReference type="ChEBI" id="CHEBI:33019"/>
        <dbReference type="ChEBI" id="CHEBI:72950"/>
        <dbReference type="EC" id="2.5.1.15"/>
    </reaction>
</comment>
<dbReference type="PANTHER" id="PTHR20941:SF1">
    <property type="entry name" value="FOLIC ACID SYNTHESIS PROTEIN FOL1"/>
    <property type="match status" value="1"/>
</dbReference>